<reference evidence="3" key="1">
    <citation type="submission" date="2021-01" db="EMBL/GenBank/DDBJ databases">
        <authorList>
            <person name="Corre E."/>
            <person name="Pelletier E."/>
            <person name="Niang G."/>
            <person name="Scheremetjew M."/>
            <person name="Finn R."/>
            <person name="Kale V."/>
            <person name="Holt S."/>
            <person name="Cochrane G."/>
            <person name="Meng A."/>
            <person name="Brown T."/>
            <person name="Cohen L."/>
        </authorList>
    </citation>
    <scope>NUCLEOTIDE SEQUENCE</scope>
</reference>
<keyword evidence="1" id="KW-0175">Coiled coil</keyword>
<organism evidence="3">
    <name type="scientific">Noctiluca scintillans</name>
    <name type="common">Sea sparkle</name>
    <name type="synonym">Red tide dinoflagellate</name>
    <dbReference type="NCBI Taxonomy" id="2966"/>
    <lineage>
        <taxon>Eukaryota</taxon>
        <taxon>Sar</taxon>
        <taxon>Alveolata</taxon>
        <taxon>Dinophyceae</taxon>
        <taxon>Noctilucales</taxon>
        <taxon>Noctilucaceae</taxon>
        <taxon>Noctiluca</taxon>
    </lineage>
</organism>
<protein>
    <submittedName>
        <fullName evidence="3">Uncharacterized protein</fullName>
    </submittedName>
</protein>
<evidence type="ECO:0000313" key="3">
    <source>
        <dbReference type="EMBL" id="CAD8842126.1"/>
    </source>
</evidence>
<feature type="compositionally biased region" description="Low complexity" evidence="2">
    <location>
        <begin position="843"/>
        <end position="854"/>
    </location>
</feature>
<feature type="compositionally biased region" description="Polar residues" evidence="2">
    <location>
        <begin position="56"/>
        <end position="69"/>
    </location>
</feature>
<evidence type="ECO:0000256" key="2">
    <source>
        <dbReference type="SAM" id="MobiDB-lite"/>
    </source>
</evidence>
<sequence>MRQGKETSEYVHAYQCPHRLDNELVAGTPSVHPKCTGDLTDCRHYSHSHALFLSRSSPNLRLGGSSRSATPKRPARSVQAPSETRTPSPGGKILRDASSDGRARRWSSPGDRDESPHREISPPNEKKLMREAEVDWHLQPRHREEGTAGLPTWDGHADSGYVGGQPWDPNADYGRGHGQAKAVDAAVEERDRRPAQWPTDDSDMVWGASPEKDSFGEEQHVHDPTRSVPNFESRLKPRQIHPISSLNNTSPALSSKSRHVLPEVTPCRGSSITAPVASTSAPQDAAGDMVCKMWEVWAQAIATAVQNGSDLPAPPLPTKSAPRLPLYLVRIMEASAFAAAALARSSSEAEGLRKVAGSLDAALERSRADVQVWQERVAEIQRERESPSLRDMTDRLQVEQTARAQEAEEAYLLRNAYEELSVVLEGETAERRRLERVASAESEIREEAGRLRNDCAQLSSVLEHERAEWRKIEDLRGDAAEEVTSLRRECDDLSSELASEKAQRKMLDGLHAVHAEVRDEVQQLRRKCEELASALKAEAAERASVERKLREPCVNCNVVEQKFGELAGEVPRLRERVTHLTSALADETAGRREAERQLRGPCLKCGGMKHELEQANFQIDDLRAKALQAERQVEDMLVLQREQQRPKESLPCALCADLRQQIDTKSREMELSRATLMSQRRELGDARKAQEESNSKLEEAWRTADAEHAERQHVNDILKKLLAEHHSSPASPQPLPSHRRNVTVRTGDQPHWQHQQSMRVNRSRAVPSWSSDEGRAFPTSVSITGSVTTWHEGVGAVQHGHRATESEFGSSTELWTASPAGSPMDVKHRVSSSTDLGTPGMLRPRSPFSPGSPGLAEGRRGVWSRSHSPQLPFDSKRFADEPDGLIQHSRQLEAQVLDLCRSLGDPSEAHALGLGLTAWRSCRSRADAES</sequence>
<feature type="region of interest" description="Disordered" evidence="2">
    <location>
        <begin position="56"/>
        <end position="181"/>
    </location>
</feature>
<feature type="coiled-coil region" evidence="1">
    <location>
        <begin position="476"/>
        <end position="548"/>
    </location>
</feature>
<feature type="compositionally biased region" description="Basic and acidic residues" evidence="2">
    <location>
        <begin position="110"/>
        <end position="146"/>
    </location>
</feature>
<dbReference type="AlphaFoldDB" id="A0A7S1F484"/>
<dbReference type="EMBL" id="HBFQ01023433">
    <property type="protein sequence ID" value="CAD8842126.1"/>
    <property type="molecule type" value="Transcribed_RNA"/>
</dbReference>
<feature type="compositionally biased region" description="Basic and acidic residues" evidence="2">
    <location>
        <begin position="93"/>
        <end position="103"/>
    </location>
</feature>
<feature type="coiled-coil region" evidence="1">
    <location>
        <begin position="612"/>
        <end position="639"/>
    </location>
</feature>
<name>A0A7S1F484_NOCSC</name>
<evidence type="ECO:0000256" key="1">
    <source>
        <dbReference type="SAM" id="Coils"/>
    </source>
</evidence>
<accession>A0A7S1F484</accession>
<proteinExistence type="predicted"/>
<feature type="region of interest" description="Disordered" evidence="2">
    <location>
        <begin position="803"/>
        <end position="876"/>
    </location>
</feature>
<gene>
    <name evidence="3" type="ORF">NSCI0253_LOCUS16474</name>
</gene>